<reference evidence="2" key="1">
    <citation type="journal article" date="2019" name="Int. J. Syst. Evol. Microbiol.">
        <title>The Global Catalogue of Microorganisms (GCM) 10K type strain sequencing project: providing services to taxonomists for standard genome sequencing and annotation.</title>
        <authorList>
            <consortium name="The Broad Institute Genomics Platform"/>
            <consortium name="The Broad Institute Genome Sequencing Center for Infectious Disease"/>
            <person name="Wu L."/>
            <person name="Ma J."/>
        </authorList>
    </citation>
    <scope>NUCLEOTIDE SEQUENCE [LARGE SCALE GENOMIC DNA]</scope>
    <source>
        <strain evidence="2">JCM 5067</strain>
    </source>
</reference>
<comment type="caution">
    <text evidence="1">The sequence shown here is derived from an EMBL/GenBank/DDBJ whole genome shotgun (WGS) entry which is preliminary data.</text>
</comment>
<keyword evidence="2" id="KW-1185">Reference proteome</keyword>
<evidence type="ECO:0000313" key="2">
    <source>
        <dbReference type="Proteomes" id="UP001500668"/>
    </source>
</evidence>
<dbReference type="Proteomes" id="UP001500668">
    <property type="component" value="Unassembled WGS sequence"/>
</dbReference>
<accession>A0ABN1GJ75</accession>
<organism evidence="1 2">
    <name type="scientific">Streptomyces crystallinus</name>
    <dbReference type="NCBI Taxonomy" id="68191"/>
    <lineage>
        <taxon>Bacteria</taxon>
        <taxon>Bacillati</taxon>
        <taxon>Actinomycetota</taxon>
        <taxon>Actinomycetes</taxon>
        <taxon>Kitasatosporales</taxon>
        <taxon>Streptomycetaceae</taxon>
        <taxon>Streptomyces</taxon>
    </lineage>
</organism>
<evidence type="ECO:0000313" key="1">
    <source>
        <dbReference type="EMBL" id="GAA0612680.1"/>
    </source>
</evidence>
<dbReference type="EMBL" id="BAAACA010000034">
    <property type="protein sequence ID" value="GAA0612680.1"/>
    <property type="molecule type" value="Genomic_DNA"/>
</dbReference>
<sequence length="126" mass="13858">MELDLCPLAQKRPGGENLLGETGKPALELEMAHRQQCVQLVAVRSARPRPGRGQVVGVEDDDLVGLITEDTCGQEPAETSSEHYRVLHLSVSLCSVPFTCVLQARWCPRDPNPTVGARWELVREAD</sequence>
<protein>
    <submittedName>
        <fullName evidence="1">Uncharacterized protein</fullName>
    </submittedName>
</protein>
<gene>
    <name evidence="1" type="ORF">GCM10010394_48160</name>
</gene>
<name>A0ABN1GJ75_9ACTN</name>
<proteinExistence type="predicted"/>